<evidence type="ECO:0000256" key="2">
    <source>
        <dbReference type="ARBA" id="ARBA00022692"/>
    </source>
</evidence>
<feature type="transmembrane region" description="Helical" evidence="5">
    <location>
        <begin position="84"/>
        <end position="108"/>
    </location>
</feature>
<sequence>MKIKKQLSLFDLAMIVVSLVIGMGIFRTPVNVAAKAGTEELFFGAWIAGGIVALCGALTFAEIGSRYPLTGAYYKIFSIGYHPAVAFSINCIGIVSSAASVAAVSLIGAEYICSVILPPGAADQAYRSGIAIGSLLVLYGVNLLGLKASSKTQNVLTIVKIVTVLVLICAVFFVPQAATPARTVQPVGSWQDFGRLLGLCLIAVSFSFAGYQATINFGGETKEAKRILPKAIIIGLLLIITLYLLINFAYVWVIGFEALGSAKSIAAILAGSIFGPKGYTVLSVLIFVSVLGYVNVNLLSNPRIMFAMGQEHALPAVFAQTNGKNNVMAVSLSVYTAMAVLIIFFAKTFDKILNYTIFLECISMASGAATIFMLRKAQAAADDSTFYKVSFYPVVPLLFILAYVYVAISIYGDDPAAALTGVAAFIGFGILYFIFQKLTRGKNAM</sequence>
<feature type="transmembrane region" description="Helical" evidence="5">
    <location>
        <begin position="196"/>
        <end position="219"/>
    </location>
</feature>
<accession>A0A2T3HQ81</accession>
<dbReference type="OrthoDB" id="9806937at2"/>
<keyword evidence="6" id="KW-0418">Kinase</keyword>
<name>A0A2T3HQ81_9SPHI</name>
<dbReference type="RefSeq" id="WP_107214723.1">
    <property type="nucleotide sequence ID" value="NZ_KZ686268.1"/>
</dbReference>
<feature type="transmembrane region" description="Helical" evidence="5">
    <location>
        <begin position="231"/>
        <end position="253"/>
    </location>
</feature>
<keyword evidence="6" id="KW-0723">Serine/threonine-protein kinase</keyword>
<keyword evidence="7" id="KW-1185">Reference proteome</keyword>
<evidence type="ECO:0000256" key="1">
    <source>
        <dbReference type="ARBA" id="ARBA00004141"/>
    </source>
</evidence>
<dbReference type="InterPro" id="IPR050598">
    <property type="entry name" value="AminoAcid_Transporter"/>
</dbReference>
<evidence type="ECO:0000256" key="4">
    <source>
        <dbReference type="ARBA" id="ARBA00023136"/>
    </source>
</evidence>
<dbReference type="Pfam" id="PF13520">
    <property type="entry name" value="AA_permease_2"/>
    <property type="match status" value="1"/>
</dbReference>
<evidence type="ECO:0000313" key="6">
    <source>
        <dbReference type="EMBL" id="PST84551.1"/>
    </source>
</evidence>
<dbReference type="PIRSF" id="PIRSF006060">
    <property type="entry name" value="AA_transporter"/>
    <property type="match status" value="1"/>
</dbReference>
<dbReference type="PANTHER" id="PTHR11785">
    <property type="entry name" value="AMINO ACID TRANSPORTER"/>
    <property type="match status" value="1"/>
</dbReference>
<feature type="transmembrane region" description="Helical" evidence="5">
    <location>
        <begin position="327"/>
        <end position="346"/>
    </location>
</feature>
<keyword evidence="4 5" id="KW-0472">Membrane</keyword>
<reference evidence="6 7" key="1">
    <citation type="submission" date="2018-03" db="EMBL/GenBank/DDBJ databases">
        <authorList>
            <person name="Keele B.F."/>
        </authorList>
    </citation>
    <scope>NUCLEOTIDE SEQUENCE [LARGE SCALE GENOMIC DNA]</scope>
    <source>
        <strain evidence="6 7">YL28-9</strain>
    </source>
</reference>
<feature type="transmembrane region" description="Helical" evidence="5">
    <location>
        <begin position="128"/>
        <end position="146"/>
    </location>
</feature>
<evidence type="ECO:0000313" key="7">
    <source>
        <dbReference type="Proteomes" id="UP000240912"/>
    </source>
</evidence>
<organism evidence="6 7">
    <name type="scientific">Pedobacter yulinensis</name>
    <dbReference type="NCBI Taxonomy" id="2126353"/>
    <lineage>
        <taxon>Bacteria</taxon>
        <taxon>Pseudomonadati</taxon>
        <taxon>Bacteroidota</taxon>
        <taxon>Sphingobacteriia</taxon>
        <taxon>Sphingobacteriales</taxon>
        <taxon>Sphingobacteriaceae</taxon>
        <taxon>Pedobacter</taxon>
    </lineage>
</organism>
<dbReference type="InterPro" id="IPR002293">
    <property type="entry name" value="AA/rel_permease1"/>
</dbReference>
<feature type="transmembrane region" description="Helical" evidence="5">
    <location>
        <begin position="352"/>
        <end position="374"/>
    </location>
</feature>
<evidence type="ECO:0000256" key="3">
    <source>
        <dbReference type="ARBA" id="ARBA00022989"/>
    </source>
</evidence>
<dbReference type="AlphaFoldDB" id="A0A2T3HQ81"/>
<feature type="transmembrane region" description="Helical" evidence="5">
    <location>
        <begin position="7"/>
        <end position="26"/>
    </location>
</feature>
<dbReference type="GO" id="GO:0016020">
    <property type="term" value="C:membrane"/>
    <property type="evidence" value="ECO:0007669"/>
    <property type="project" value="UniProtKB-SubCell"/>
</dbReference>
<keyword evidence="2 5" id="KW-0812">Transmembrane</keyword>
<gene>
    <name evidence="6" type="ORF">C7T94_07125</name>
</gene>
<feature type="transmembrane region" description="Helical" evidence="5">
    <location>
        <begin position="279"/>
        <end position="299"/>
    </location>
</feature>
<dbReference type="PANTHER" id="PTHR11785:SF512">
    <property type="entry name" value="SOBREMESA, ISOFORM B"/>
    <property type="match status" value="1"/>
</dbReference>
<comment type="caution">
    <text evidence="6">The sequence shown here is derived from an EMBL/GenBank/DDBJ whole genome shotgun (WGS) entry which is preliminary data.</text>
</comment>
<feature type="transmembrane region" description="Helical" evidence="5">
    <location>
        <begin position="41"/>
        <end position="63"/>
    </location>
</feature>
<feature type="transmembrane region" description="Helical" evidence="5">
    <location>
        <begin position="386"/>
        <end position="410"/>
    </location>
</feature>
<comment type="subcellular location">
    <subcellularLocation>
        <location evidence="1">Membrane</location>
        <topology evidence="1">Multi-pass membrane protein</topology>
    </subcellularLocation>
</comment>
<proteinExistence type="predicted"/>
<keyword evidence="3 5" id="KW-1133">Transmembrane helix</keyword>
<dbReference type="Proteomes" id="UP000240912">
    <property type="component" value="Unassembled WGS sequence"/>
</dbReference>
<feature type="transmembrane region" description="Helical" evidence="5">
    <location>
        <begin position="416"/>
        <end position="435"/>
    </location>
</feature>
<dbReference type="EMBL" id="PYLS01000004">
    <property type="protein sequence ID" value="PST84551.1"/>
    <property type="molecule type" value="Genomic_DNA"/>
</dbReference>
<feature type="transmembrane region" description="Helical" evidence="5">
    <location>
        <begin position="158"/>
        <end position="176"/>
    </location>
</feature>
<dbReference type="Gene3D" id="1.20.1740.10">
    <property type="entry name" value="Amino acid/polyamine transporter I"/>
    <property type="match status" value="1"/>
</dbReference>
<protein>
    <submittedName>
        <fullName evidence="6">Serine/threonine protein kinase</fullName>
    </submittedName>
</protein>
<dbReference type="GO" id="GO:0004674">
    <property type="term" value="F:protein serine/threonine kinase activity"/>
    <property type="evidence" value="ECO:0007669"/>
    <property type="project" value="UniProtKB-KW"/>
</dbReference>
<dbReference type="GO" id="GO:0015179">
    <property type="term" value="F:L-amino acid transmembrane transporter activity"/>
    <property type="evidence" value="ECO:0007669"/>
    <property type="project" value="TreeGrafter"/>
</dbReference>
<keyword evidence="6" id="KW-0808">Transferase</keyword>
<evidence type="ECO:0000256" key="5">
    <source>
        <dbReference type="SAM" id="Phobius"/>
    </source>
</evidence>